<proteinExistence type="predicted"/>
<sequence>MIKLNIGVKAFLTATENFKLISNTVLLENGETRKGTNNLL</sequence>
<gene>
    <name evidence="1" type="ORF">SAMN04488130_11091</name>
</gene>
<name>A0A1H5ZIF7_9FLAO</name>
<protein>
    <submittedName>
        <fullName evidence="1">Uncharacterized protein</fullName>
    </submittedName>
</protein>
<evidence type="ECO:0000313" key="2">
    <source>
        <dbReference type="Proteomes" id="UP000236737"/>
    </source>
</evidence>
<dbReference type="Proteomes" id="UP000236737">
    <property type="component" value="Unassembled WGS sequence"/>
</dbReference>
<accession>A0A1H5ZIF7</accession>
<reference evidence="2" key="1">
    <citation type="submission" date="2016-10" db="EMBL/GenBank/DDBJ databases">
        <authorList>
            <person name="Varghese N."/>
            <person name="Submissions S."/>
        </authorList>
    </citation>
    <scope>NUCLEOTIDE SEQUENCE [LARGE SCALE GENOMIC DNA]</scope>
    <source>
        <strain evidence="2">CGMCC 1.9230</strain>
    </source>
</reference>
<organism evidence="1 2">
    <name type="scientific">Flavobacterium urumqiense</name>
    <dbReference type="NCBI Taxonomy" id="935224"/>
    <lineage>
        <taxon>Bacteria</taxon>
        <taxon>Pseudomonadati</taxon>
        <taxon>Bacteroidota</taxon>
        <taxon>Flavobacteriia</taxon>
        <taxon>Flavobacteriales</taxon>
        <taxon>Flavobacteriaceae</taxon>
        <taxon>Flavobacterium</taxon>
    </lineage>
</organism>
<evidence type="ECO:0000313" key="1">
    <source>
        <dbReference type="EMBL" id="SEG36258.1"/>
    </source>
</evidence>
<keyword evidence="2" id="KW-1185">Reference proteome</keyword>
<dbReference type="AlphaFoldDB" id="A0A1H5ZIF7"/>
<dbReference type="EMBL" id="FNVP01000010">
    <property type="protein sequence ID" value="SEG36258.1"/>
    <property type="molecule type" value="Genomic_DNA"/>
</dbReference>
<dbReference type="RefSeq" id="WP_279627799.1">
    <property type="nucleotide sequence ID" value="NZ_FNVP01000010.1"/>
</dbReference>